<feature type="compositionally biased region" description="Low complexity" evidence="2">
    <location>
        <begin position="234"/>
        <end position="243"/>
    </location>
</feature>
<feature type="compositionally biased region" description="Low complexity" evidence="2">
    <location>
        <begin position="371"/>
        <end position="390"/>
    </location>
</feature>
<evidence type="ECO:0000313" key="4">
    <source>
        <dbReference type="EMBL" id="WUQ86007.1"/>
    </source>
</evidence>
<feature type="compositionally biased region" description="Pro residues" evidence="2">
    <location>
        <begin position="164"/>
        <end position="173"/>
    </location>
</feature>
<evidence type="ECO:0000313" key="5">
    <source>
        <dbReference type="Proteomes" id="UP001432222"/>
    </source>
</evidence>
<evidence type="ECO:0000256" key="2">
    <source>
        <dbReference type="SAM" id="MobiDB-lite"/>
    </source>
</evidence>
<sequence>MKYTDFRQFSHAELRAMVQALNPGEVMAAADPWRRAADTLKAIRTTLTRASTEAATTWEGSTSDAFHTRMLHLATTINTAASYANDAAITLKAVSEAIAEAKRNMPEEPSGWAQFKDGVGDTFTSLFGADDEDARTDLANQKKAEAATVLQTLAMHYRTAAPMLKPPPPPPKPGNKDGYTDLPEDDGAGASGYATVGGFLGGAGAGYSGAGTVPVSRPRETGVADPRTGGAGRSTSPAASPAYSTPPPAPSDPGVKGGVAMPPPRSAPVSFGAGTVVDGTEPGSSSGPGRKSPDPNSTSLLGTPGSGGNQALPSGSATQPVASQGAGGTSPHPNGTAQPFAPVDKQGPGSGARRETSGPEAPRVGREGTSGRNAAGRRGAAFGAEGMSGVSAGGTTGSGSTRGRGTAGGAAGRAGGTIVGAGDRPGKGGGGRQGFTEGGSGLGARGRVQPESGGRSPSTQMPFMPLGSSDRGRKDEEKKRRRPDYLVEDEETWASDELANPNVVE</sequence>
<feature type="region of interest" description="Disordered" evidence="2">
    <location>
        <begin position="211"/>
        <end position="505"/>
    </location>
</feature>
<dbReference type="SUPFAM" id="SSF140459">
    <property type="entry name" value="PE/PPE dimer-like"/>
    <property type="match status" value="1"/>
</dbReference>
<dbReference type="Pfam" id="PF00823">
    <property type="entry name" value="PPE"/>
    <property type="match status" value="1"/>
</dbReference>
<dbReference type="InterPro" id="IPR000030">
    <property type="entry name" value="PPE_dom"/>
</dbReference>
<evidence type="ECO:0000256" key="1">
    <source>
        <dbReference type="ARBA" id="ARBA00010652"/>
    </source>
</evidence>
<organism evidence="4 5">
    <name type="scientific">Kitasatospora purpeofusca</name>
    <dbReference type="NCBI Taxonomy" id="67352"/>
    <lineage>
        <taxon>Bacteria</taxon>
        <taxon>Bacillati</taxon>
        <taxon>Actinomycetota</taxon>
        <taxon>Actinomycetes</taxon>
        <taxon>Kitasatosporales</taxon>
        <taxon>Streptomycetaceae</taxon>
        <taxon>Kitasatospora</taxon>
    </lineage>
</organism>
<dbReference type="Gene3D" id="1.20.1260.20">
    <property type="entry name" value="PPE superfamily"/>
    <property type="match status" value="1"/>
</dbReference>
<protein>
    <recommendedName>
        <fullName evidence="3">PPE domain-containing protein</fullName>
    </recommendedName>
</protein>
<feature type="domain" description="PPE" evidence="3">
    <location>
        <begin position="16"/>
        <end position="108"/>
    </location>
</feature>
<keyword evidence="5" id="KW-1185">Reference proteome</keyword>
<comment type="similarity">
    <text evidence="1">Belongs to the mycobacterial PPE family.</text>
</comment>
<dbReference type="InterPro" id="IPR038332">
    <property type="entry name" value="PPE_sf"/>
</dbReference>
<accession>A0ABZ1U494</accession>
<reference evidence="4" key="1">
    <citation type="submission" date="2022-10" db="EMBL/GenBank/DDBJ databases">
        <title>The complete genomes of actinobacterial strains from the NBC collection.</title>
        <authorList>
            <person name="Joergensen T.S."/>
            <person name="Alvarez Arevalo M."/>
            <person name="Sterndorff E.B."/>
            <person name="Faurdal D."/>
            <person name="Vuksanovic O."/>
            <person name="Mourched A.-S."/>
            <person name="Charusanti P."/>
            <person name="Shaw S."/>
            <person name="Blin K."/>
            <person name="Weber T."/>
        </authorList>
    </citation>
    <scope>NUCLEOTIDE SEQUENCE</scope>
    <source>
        <strain evidence="4">NBC_00222</strain>
    </source>
</reference>
<feature type="compositionally biased region" description="Gly residues" evidence="2">
    <location>
        <begin position="391"/>
        <end position="419"/>
    </location>
</feature>
<gene>
    <name evidence="4" type="ORF">OHA16_25395</name>
</gene>
<feature type="region of interest" description="Disordered" evidence="2">
    <location>
        <begin position="161"/>
        <end position="190"/>
    </location>
</feature>
<dbReference type="Proteomes" id="UP001432222">
    <property type="component" value="Chromosome"/>
</dbReference>
<evidence type="ECO:0000259" key="3">
    <source>
        <dbReference type="Pfam" id="PF00823"/>
    </source>
</evidence>
<dbReference type="EMBL" id="CP108110">
    <property type="protein sequence ID" value="WUQ86007.1"/>
    <property type="molecule type" value="Genomic_DNA"/>
</dbReference>
<feature type="compositionally biased region" description="Polar residues" evidence="2">
    <location>
        <begin position="309"/>
        <end position="322"/>
    </location>
</feature>
<proteinExistence type="inferred from homology"/>
<dbReference type="RefSeq" id="WP_328956670.1">
    <property type="nucleotide sequence ID" value="NZ_CP108110.1"/>
</dbReference>
<feature type="compositionally biased region" description="Gly residues" evidence="2">
    <location>
        <begin position="427"/>
        <end position="444"/>
    </location>
</feature>
<feature type="compositionally biased region" description="Low complexity" evidence="2">
    <location>
        <begin position="282"/>
        <end position="303"/>
    </location>
</feature>
<name>A0ABZ1U494_9ACTN</name>